<dbReference type="PROSITE" id="PS50106">
    <property type="entry name" value="PDZ"/>
    <property type="match status" value="1"/>
</dbReference>
<feature type="compositionally biased region" description="Polar residues" evidence="4">
    <location>
        <begin position="340"/>
        <end position="357"/>
    </location>
</feature>
<dbReference type="RefSeq" id="WP_344193850.1">
    <property type="nucleotide sequence ID" value="NZ_BAAARN010000003.1"/>
</dbReference>
<dbReference type="PRINTS" id="PR00834">
    <property type="entry name" value="PROTEASES2C"/>
</dbReference>
<gene>
    <name evidence="6" type="ORF">GCM10009867_24840</name>
</gene>
<evidence type="ECO:0000313" key="7">
    <source>
        <dbReference type="Proteomes" id="UP001501326"/>
    </source>
</evidence>
<keyword evidence="2" id="KW-0645">Protease</keyword>
<dbReference type="SMART" id="SM00228">
    <property type="entry name" value="PDZ"/>
    <property type="match status" value="1"/>
</dbReference>
<dbReference type="InterPro" id="IPR009003">
    <property type="entry name" value="Peptidase_S1_PA"/>
</dbReference>
<evidence type="ECO:0000313" key="6">
    <source>
        <dbReference type="EMBL" id="GAA2737491.1"/>
    </source>
</evidence>
<feature type="region of interest" description="Disordered" evidence="4">
    <location>
        <begin position="333"/>
        <end position="360"/>
    </location>
</feature>
<feature type="compositionally biased region" description="Pro residues" evidence="4">
    <location>
        <begin position="20"/>
        <end position="32"/>
    </location>
</feature>
<feature type="region of interest" description="Disordered" evidence="4">
    <location>
        <begin position="1"/>
        <end position="139"/>
    </location>
</feature>
<comment type="similarity">
    <text evidence="1">Belongs to the peptidase S1C family.</text>
</comment>
<dbReference type="InterPro" id="IPR043504">
    <property type="entry name" value="Peptidase_S1_PA_chymotrypsin"/>
</dbReference>
<keyword evidence="3" id="KW-0378">Hydrolase</keyword>
<dbReference type="InterPro" id="IPR001478">
    <property type="entry name" value="PDZ"/>
</dbReference>
<keyword evidence="7" id="KW-1185">Reference proteome</keyword>
<feature type="compositionally biased region" description="Pro residues" evidence="4">
    <location>
        <begin position="116"/>
        <end position="127"/>
    </location>
</feature>
<dbReference type="Gene3D" id="2.40.10.10">
    <property type="entry name" value="Trypsin-like serine proteases"/>
    <property type="match status" value="2"/>
</dbReference>
<evidence type="ECO:0000256" key="2">
    <source>
        <dbReference type="ARBA" id="ARBA00022670"/>
    </source>
</evidence>
<dbReference type="InterPro" id="IPR001940">
    <property type="entry name" value="Peptidase_S1C"/>
</dbReference>
<dbReference type="Pfam" id="PF13365">
    <property type="entry name" value="Trypsin_2"/>
    <property type="match status" value="1"/>
</dbReference>
<feature type="compositionally biased region" description="Low complexity" evidence="4">
    <location>
        <begin position="83"/>
        <end position="99"/>
    </location>
</feature>
<evidence type="ECO:0000259" key="5">
    <source>
        <dbReference type="PROSITE" id="PS50106"/>
    </source>
</evidence>
<feature type="compositionally biased region" description="Polar residues" evidence="4">
    <location>
        <begin position="37"/>
        <end position="53"/>
    </location>
</feature>
<evidence type="ECO:0000256" key="3">
    <source>
        <dbReference type="ARBA" id="ARBA00022801"/>
    </source>
</evidence>
<dbReference type="Gene3D" id="2.30.42.10">
    <property type="match status" value="1"/>
</dbReference>
<protein>
    <submittedName>
        <fullName evidence="6">Trypsin-like peptidase domain-containing protein</fullName>
    </submittedName>
</protein>
<dbReference type="PANTHER" id="PTHR43343:SF3">
    <property type="entry name" value="PROTEASE DO-LIKE 8, CHLOROPLASTIC"/>
    <property type="match status" value="1"/>
</dbReference>
<dbReference type="SUPFAM" id="SSF50156">
    <property type="entry name" value="PDZ domain-like"/>
    <property type="match status" value="1"/>
</dbReference>
<comment type="caution">
    <text evidence="6">The sequence shown here is derived from an EMBL/GenBank/DDBJ whole genome shotgun (WGS) entry which is preliminary data.</text>
</comment>
<sequence>MTQIHQDTQPGPTGEGGQPPQQPQPPLAPMQQPPITEAQQPPITEAQQPSSAPSEPFARPDDTAPVWYGQTQSFARDTRDHGTPTGTTVGTTAGTTAGTNAFGMYPSGDHAAYPPIAQPPAGPPPPAFTRDGAEPAQPGNRRRWTELTAVAVLAALLASGGTYAAAQLTDEAQTSSTASSSTLGRGADAAPVVQADATNPNWTATAAAVSPSVVSITVASGSGEGQGSGVVIDDKGHILTNNHVVAGAGQNAKLTVTLNDGRTYAATVAGTDPSTDLAVITLTDPPSNLTPIAIGNSDDIKVGDPVMAIGNPLGLAGTVTTGIVSALNRPVTTAAEDDNSQQQNPFGQGQAPSTQSGGDDVVTNAIQTSAAINPGNSGGALVNASGQLIGINSAIASLGSSSGSSQSGSIGIGFAIPANEAKSIATQLIDKGSAEHAFLGVSLSDGTASDGSSQRAGAQVSELSANTPAAQAGLQKGDVVVAVDGERVDSALALVANIRERGVGDKVALTVLRDGKQLELTATLVAKAAATQ</sequence>
<dbReference type="PANTHER" id="PTHR43343">
    <property type="entry name" value="PEPTIDASE S12"/>
    <property type="match status" value="1"/>
</dbReference>
<proteinExistence type="inferred from homology"/>
<dbReference type="EMBL" id="BAAARN010000003">
    <property type="protein sequence ID" value="GAA2737491.1"/>
    <property type="molecule type" value="Genomic_DNA"/>
</dbReference>
<feature type="domain" description="PDZ" evidence="5">
    <location>
        <begin position="423"/>
        <end position="515"/>
    </location>
</feature>
<name>A0ABN3URP1_9MICO</name>
<dbReference type="Pfam" id="PF13180">
    <property type="entry name" value="PDZ_2"/>
    <property type="match status" value="1"/>
</dbReference>
<evidence type="ECO:0000256" key="1">
    <source>
        <dbReference type="ARBA" id="ARBA00010541"/>
    </source>
</evidence>
<evidence type="ECO:0000256" key="4">
    <source>
        <dbReference type="SAM" id="MobiDB-lite"/>
    </source>
</evidence>
<dbReference type="InterPro" id="IPR036034">
    <property type="entry name" value="PDZ_sf"/>
</dbReference>
<dbReference type="Proteomes" id="UP001501326">
    <property type="component" value="Unassembled WGS sequence"/>
</dbReference>
<accession>A0ABN3URP1</accession>
<reference evidence="6 7" key="1">
    <citation type="journal article" date="2019" name="Int. J. Syst. Evol. Microbiol.">
        <title>The Global Catalogue of Microorganisms (GCM) 10K type strain sequencing project: providing services to taxonomists for standard genome sequencing and annotation.</title>
        <authorList>
            <consortium name="The Broad Institute Genomics Platform"/>
            <consortium name="The Broad Institute Genome Sequencing Center for Infectious Disease"/>
            <person name="Wu L."/>
            <person name="Ma J."/>
        </authorList>
    </citation>
    <scope>NUCLEOTIDE SEQUENCE [LARGE SCALE GENOMIC DNA]</scope>
    <source>
        <strain evidence="6 7">JCM 16378</strain>
    </source>
</reference>
<dbReference type="CDD" id="cd06779">
    <property type="entry name" value="cpPDZ_Deg_HtrA-like"/>
    <property type="match status" value="1"/>
</dbReference>
<organism evidence="6 7">
    <name type="scientific">Pedococcus aerophilus</name>
    <dbReference type="NCBI Taxonomy" id="436356"/>
    <lineage>
        <taxon>Bacteria</taxon>
        <taxon>Bacillati</taxon>
        <taxon>Actinomycetota</taxon>
        <taxon>Actinomycetes</taxon>
        <taxon>Micrococcales</taxon>
        <taxon>Intrasporangiaceae</taxon>
        <taxon>Pedococcus</taxon>
    </lineage>
</organism>
<dbReference type="InterPro" id="IPR051201">
    <property type="entry name" value="Chloro_Bact_Ser_Proteases"/>
</dbReference>
<dbReference type="SUPFAM" id="SSF50494">
    <property type="entry name" value="Trypsin-like serine proteases"/>
    <property type="match status" value="1"/>
</dbReference>